<dbReference type="Proteomes" id="UP001491552">
    <property type="component" value="Unassembled WGS sequence"/>
</dbReference>
<gene>
    <name evidence="3" type="ORF">WMO66_10155</name>
</gene>
<dbReference type="PANTHER" id="PTHR34135">
    <property type="entry name" value="LYSOZYME"/>
    <property type="match status" value="1"/>
</dbReference>
<dbReference type="PROSITE" id="PS51904">
    <property type="entry name" value="GLYCOSYL_HYDROL_F25_2"/>
    <property type="match status" value="1"/>
</dbReference>
<dbReference type="SUPFAM" id="SSF51445">
    <property type="entry name" value="(Trans)glycosidases"/>
    <property type="match status" value="1"/>
</dbReference>
<keyword evidence="2" id="KW-1133">Transmembrane helix</keyword>
<dbReference type="Pfam" id="PF01183">
    <property type="entry name" value="Glyco_hydro_25"/>
    <property type="match status" value="1"/>
</dbReference>
<evidence type="ECO:0000256" key="2">
    <source>
        <dbReference type="SAM" id="Phobius"/>
    </source>
</evidence>
<evidence type="ECO:0000313" key="3">
    <source>
        <dbReference type="EMBL" id="MEQ2511600.1"/>
    </source>
</evidence>
<keyword evidence="3" id="KW-0378">Hydrolase</keyword>
<dbReference type="EMBL" id="JBBMFF010000240">
    <property type="protein sequence ID" value="MEQ2511600.1"/>
    <property type="molecule type" value="Genomic_DNA"/>
</dbReference>
<comment type="similarity">
    <text evidence="1">Belongs to the glycosyl hydrolase 25 family.</text>
</comment>
<dbReference type="CDD" id="cd06414">
    <property type="entry name" value="GH25_LytC-like"/>
    <property type="match status" value="1"/>
</dbReference>
<dbReference type="Gene3D" id="3.20.20.80">
    <property type="entry name" value="Glycosidases"/>
    <property type="match status" value="1"/>
</dbReference>
<dbReference type="RefSeq" id="WP_349136316.1">
    <property type="nucleotide sequence ID" value="NZ_JBBMFF010000240.1"/>
</dbReference>
<proteinExistence type="inferred from homology"/>
<reference evidence="3 4" key="1">
    <citation type="submission" date="2024-03" db="EMBL/GenBank/DDBJ databases">
        <title>Human intestinal bacterial collection.</title>
        <authorList>
            <person name="Pauvert C."/>
            <person name="Hitch T.C.A."/>
            <person name="Clavel T."/>
        </authorList>
    </citation>
    <scope>NUCLEOTIDE SEQUENCE [LARGE SCALE GENOMIC DNA]</scope>
    <source>
        <strain evidence="3 4">CLA-AA-H192</strain>
    </source>
</reference>
<evidence type="ECO:0000313" key="4">
    <source>
        <dbReference type="Proteomes" id="UP001491552"/>
    </source>
</evidence>
<keyword evidence="2" id="KW-0812">Transmembrane</keyword>
<evidence type="ECO:0000256" key="1">
    <source>
        <dbReference type="ARBA" id="ARBA00010646"/>
    </source>
</evidence>
<dbReference type="PANTHER" id="PTHR34135:SF2">
    <property type="entry name" value="LYSOZYME"/>
    <property type="match status" value="1"/>
</dbReference>
<feature type="transmembrane region" description="Helical" evidence="2">
    <location>
        <begin position="12"/>
        <end position="35"/>
    </location>
</feature>
<dbReference type="InterPro" id="IPR017853">
    <property type="entry name" value="GH"/>
</dbReference>
<dbReference type="InterPro" id="IPR002053">
    <property type="entry name" value="Glyco_hydro_25"/>
</dbReference>
<organism evidence="3 4">
    <name type="scientific">Faecousia intestinalis</name>
    <dbReference type="NCBI Taxonomy" id="3133167"/>
    <lineage>
        <taxon>Bacteria</taxon>
        <taxon>Bacillati</taxon>
        <taxon>Bacillota</taxon>
        <taxon>Clostridia</taxon>
        <taxon>Eubacteriales</taxon>
        <taxon>Oscillospiraceae</taxon>
        <taxon>Faecousia</taxon>
    </lineage>
</organism>
<accession>A0ABV1G873</accession>
<protein>
    <submittedName>
        <fullName evidence="3">Glycoside hydrolase family 25 protein</fullName>
    </submittedName>
</protein>
<name>A0ABV1G873_9FIRM</name>
<sequence>MTKKNRKHSAGIVLRDILLALLLVAVVAASAILVYRRFFESGPATPDEKQNIAKNHYDADSFYEENGMLRYAKSAHLTGVDVSEHQEKIDWAAVRAAGVDFAILRIGYRGYTEGSLREDSWFAENYTAARAAGVQVGVYFFSQATTLEEAREEADYTLELLDGRTLELPVFYDWETVAGSTRIPSPDGLPLTQCAAAFCQTVEAAGYTAGVYFNQTYGYTYFDLSYLQDYVLWLAEYGTTPEFLYHFDCLQYSSTGAVDGITGDVDLNLLLMPEKAKTAD</sequence>
<comment type="caution">
    <text evidence="3">The sequence shown here is derived from an EMBL/GenBank/DDBJ whole genome shotgun (WGS) entry which is preliminary data.</text>
</comment>
<dbReference type="GO" id="GO:0016787">
    <property type="term" value="F:hydrolase activity"/>
    <property type="evidence" value="ECO:0007669"/>
    <property type="project" value="UniProtKB-KW"/>
</dbReference>
<keyword evidence="4" id="KW-1185">Reference proteome</keyword>
<keyword evidence="2" id="KW-0472">Membrane</keyword>